<feature type="coiled-coil region" evidence="1">
    <location>
        <begin position="771"/>
        <end position="810"/>
    </location>
</feature>
<dbReference type="EMBL" id="KB933288">
    <property type="protein sequence ID" value="EON97110.1"/>
    <property type="molecule type" value="Genomic_DNA"/>
</dbReference>
<evidence type="ECO:0000256" key="2">
    <source>
        <dbReference type="SAM" id="MobiDB-lite"/>
    </source>
</evidence>
<name>R8BCU1_PHAM7</name>
<accession>R8BCU1</accession>
<dbReference type="HOGENOM" id="CLU_015358_0_0_1"/>
<feature type="compositionally biased region" description="Acidic residues" evidence="2">
    <location>
        <begin position="64"/>
        <end position="74"/>
    </location>
</feature>
<sequence>MAPSSLNEESSMGDSTYELIGSTDDESLDGRGTESIADSTDLDVYPRPDDVHSVSGTEHSAYETESDEESEAQEEEHQSHTSSIRYADEALGSPSAQATTHLGYVSQAESTSLLEPIEFKEADSPIYLDKISVKHTITDFNETETAQIADNLHIANPPARLIATVRQTMSQGCLSTREPIRVLYVGHRAAERDIVYKISRAITSSQSTDYTSGKTVRRNTDGLYNIVPVGFGSIKDPEVALMEMSGYQIKVDPCTLAEEEVYKGDHFSDDIVYCLTIDGEKKYRSFLDAGGAQLQPAWSLPHVAIFYCTPSDDETTQKTRDIAWEFTNRHAIPSIFISEKETFTQPLSGRWRDFIDPHAVHLSIESRDPEHPIPPTRLPIDFASFMNIDHRQMNRNLAYLTGLQEPVPTAEELIDDVIGQSDSESVPEPRVIELSILKKLDDLFQDAFCSRAVYVILALLGVVLSNLLASYVFPSQNTAPVPNLPASVSTVSSTTPSSIASTATATVTINLTSTKTVRITSAEPSAISLLPFGGFLSDKAETATSESKAKSTICSVEMYSGNEILIKVAAGTKTTWLAKGAIDIDIYRGKDPVKSRLSTIDEGILVEINQKDAYGVLNVSVVTTRKPKINETFAVDFGRPLIVEAFEAGKDLLEEMAKKFAGSAADAAKVVEDSCAPVLNSVADKIKDEAASFTDSVKDAGKAAQDYSSRISSETVDRVKDTFQTNNVGRLWQGAQDALTQQFRSAEGIRDDVDVSILKAQVASRLWWLRVQGKTAEYEEYERKASRFLKKKHEENLKAKQARKADAESSKCSWRKGSCEAKKPKGLTHKWKSLRG</sequence>
<feature type="compositionally biased region" description="Polar residues" evidence="2">
    <location>
        <begin position="1"/>
        <end position="14"/>
    </location>
</feature>
<dbReference type="KEGG" id="tmn:UCRPA7_7391"/>
<keyword evidence="4" id="KW-1185">Reference proteome</keyword>
<evidence type="ECO:0000256" key="1">
    <source>
        <dbReference type="SAM" id="Coils"/>
    </source>
</evidence>
<evidence type="ECO:0000313" key="4">
    <source>
        <dbReference type="Proteomes" id="UP000014074"/>
    </source>
</evidence>
<proteinExistence type="predicted"/>
<keyword evidence="1" id="KW-0175">Coiled coil</keyword>
<dbReference type="GeneID" id="19328146"/>
<feature type="region of interest" description="Disordered" evidence="2">
    <location>
        <begin position="1"/>
        <end position="83"/>
    </location>
</feature>
<gene>
    <name evidence="3" type="ORF">UCRPA7_7391</name>
</gene>
<dbReference type="OrthoDB" id="4925544at2759"/>
<dbReference type="AlphaFoldDB" id="R8BCU1"/>
<evidence type="ECO:0000313" key="3">
    <source>
        <dbReference type="EMBL" id="EON97110.1"/>
    </source>
</evidence>
<protein>
    <submittedName>
        <fullName evidence="3">Uncharacterized protein</fullName>
    </submittedName>
</protein>
<dbReference type="RefSeq" id="XP_007918110.1">
    <property type="nucleotide sequence ID" value="XM_007919919.1"/>
</dbReference>
<dbReference type="eggNOG" id="ENOG502S0CM">
    <property type="taxonomic scope" value="Eukaryota"/>
</dbReference>
<organism evidence="3 4">
    <name type="scientific">Phaeoacremonium minimum (strain UCR-PA7)</name>
    <name type="common">Esca disease fungus</name>
    <name type="synonym">Togninia minima</name>
    <dbReference type="NCBI Taxonomy" id="1286976"/>
    <lineage>
        <taxon>Eukaryota</taxon>
        <taxon>Fungi</taxon>
        <taxon>Dikarya</taxon>
        <taxon>Ascomycota</taxon>
        <taxon>Pezizomycotina</taxon>
        <taxon>Sordariomycetes</taxon>
        <taxon>Sordariomycetidae</taxon>
        <taxon>Togniniales</taxon>
        <taxon>Togniniaceae</taxon>
        <taxon>Phaeoacremonium</taxon>
    </lineage>
</organism>
<reference evidence="4" key="1">
    <citation type="journal article" date="2013" name="Genome Announc.">
        <title>Draft genome sequence of the ascomycete Phaeoacremonium aleophilum strain UCR-PA7, a causal agent of the esca disease complex in grapevines.</title>
        <authorList>
            <person name="Blanco-Ulate B."/>
            <person name="Rolshausen P."/>
            <person name="Cantu D."/>
        </authorList>
    </citation>
    <scope>NUCLEOTIDE SEQUENCE [LARGE SCALE GENOMIC DNA]</scope>
    <source>
        <strain evidence="4">UCR-PA7</strain>
    </source>
</reference>
<dbReference type="Proteomes" id="UP000014074">
    <property type="component" value="Unassembled WGS sequence"/>
</dbReference>